<accession>A0A1H8S0R9</accession>
<dbReference type="EMBL" id="FODH01000010">
    <property type="protein sequence ID" value="SEO72281.1"/>
    <property type="molecule type" value="Genomic_DNA"/>
</dbReference>
<dbReference type="Proteomes" id="UP000198809">
    <property type="component" value="Unassembled WGS sequence"/>
</dbReference>
<name>A0A1H8S0R9_9BACL</name>
<keyword evidence="1" id="KW-0732">Signal</keyword>
<dbReference type="EMBL" id="CP076607">
    <property type="protein sequence ID" value="QWU16887.1"/>
    <property type="molecule type" value="Genomic_DNA"/>
</dbReference>
<reference evidence="2 5" key="2">
    <citation type="submission" date="2021-06" db="EMBL/GenBank/DDBJ databases">
        <title>Whole genome sequence of Paenibacillus sophorae DSM23020 for comparative genomics.</title>
        <authorList>
            <person name="Kim M.-J."/>
            <person name="Lee G."/>
            <person name="Shin J.-H."/>
        </authorList>
    </citation>
    <scope>NUCLEOTIDE SEQUENCE [LARGE SCALE GENOMIC DNA]</scope>
    <source>
        <strain evidence="2 5">DSM 23020</strain>
    </source>
</reference>
<evidence type="ECO:0000313" key="2">
    <source>
        <dbReference type="EMBL" id="QWU16887.1"/>
    </source>
</evidence>
<dbReference type="InterPro" id="IPR036116">
    <property type="entry name" value="FN3_sf"/>
</dbReference>
<dbReference type="OrthoDB" id="2530523at2"/>
<sequence>MLTVNKKKVKRNLATLMLAAIGTVTIFSQSAFALNAQSNANFLFRGVQVLDDDEVVVYLDKGTSSISKDMFKIYEGIGTGGTPISITGISSYSSPYNLSVSGYAPGSSYILTTASGTFDEKEEYTIEASSTVRAGNGLTLGDALQRKNPVISFVRPDSSSDYGTGNINMWTFMDSQNNGNIARDGGLYISLSKPASNASAVLSGLKLYKNTGSGYTEVTYDNPSSPTTTADVFQPVKSNQDDFFYIPLSIAGNGTGAQKNLLPGTAYRLDIPEIPLKGGGEITNGLDPNGITSIYFTTMSGANPTKMNSTPSASVTGSSVNLSWTATSDLGTSPDIVGAAATGYNVYHSTNKYFGFTKVNSSAISGTSYSAGSYASGTHYFRITPIANGYEGGYSNDVVVTIP</sequence>
<dbReference type="InterPro" id="IPR013783">
    <property type="entry name" value="Ig-like_fold"/>
</dbReference>
<evidence type="ECO:0000313" key="4">
    <source>
        <dbReference type="Proteomes" id="UP000198809"/>
    </source>
</evidence>
<dbReference type="CDD" id="cd00063">
    <property type="entry name" value="FN3"/>
    <property type="match status" value="1"/>
</dbReference>
<proteinExistence type="predicted"/>
<dbReference type="Gene3D" id="2.60.40.10">
    <property type="entry name" value="Immunoglobulins"/>
    <property type="match status" value="1"/>
</dbReference>
<reference evidence="3 4" key="1">
    <citation type="submission" date="2016-10" db="EMBL/GenBank/DDBJ databases">
        <authorList>
            <person name="de Groot N.N."/>
        </authorList>
    </citation>
    <scope>NUCLEOTIDE SEQUENCE [LARGE SCALE GENOMIC DNA]</scope>
    <source>
        <strain evidence="3 4">CGMCC 1.10238</strain>
    </source>
</reference>
<feature type="signal peptide" evidence="1">
    <location>
        <begin position="1"/>
        <end position="33"/>
    </location>
</feature>
<dbReference type="InterPro" id="IPR003961">
    <property type="entry name" value="FN3_dom"/>
</dbReference>
<protein>
    <submittedName>
        <fullName evidence="2">Fibronectin type III domain-containing protein</fullName>
    </submittedName>
</protein>
<feature type="chain" id="PRO_5011520052" evidence="1">
    <location>
        <begin position="34"/>
        <end position="403"/>
    </location>
</feature>
<dbReference type="SUPFAM" id="SSF49265">
    <property type="entry name" value="Fibronectin type III"/>
    <property type="match status" value="1"/>
</dbReference>
<dbReference type="RefSeq" id="WP_036599780.1">
    <property type="nucleotide sequence ID" value="NZ_CP076607.1"/>
</dbReference>
<evidence type="ECO:0000313" key="5">
    <source>
        <dbReference type="Proteomes" id="UP000683429"/>
    </source>
</evidence>
<dbReference type="AlphaFoldDB" id="A0A1H8S0R9"/>
<organism evidence="3 4">
    <name type="scientific">Paenibacillus sophorae</name>
    <dbReference type="NCBI Taxonomy" id="1333845"/>
    <lineage>
        <taxon>Bacteria</taxon>
        <taxon>Bacillati</taxon>
        <taxon>Bacillota</taxon>
        <taxon>Bacilli</taxon>
        <taxon>Bacillales</taxon>
        <taxon>Paenibacillaceae</taxon>
        <taxon>Paenibacillus</taxon>
    </lineage>
</organism>
<evidence type="ECO:0000313" key="3">
    <source>
        <dbReference type="EMBL" id="SEO72281.1"/>
    </source>
</evidence>
<dbReference type="Proteomes" id="UP000683429">
    <property type="component" value="Chromosome"/>
</dbReference>
<evidence type="ECO:0000256" key="1">
    <source>
        <dbReference type="SAM" id="SignalP"/>
    </source>
</evidence>
<keyword evidence="5" id="KW-1185">Reference proteome</keyword>
<gene>
    <name evidence="2" type="ORF">KP014_06710</name>
    <name evidence="3" type="ORF">SAMN04487895_110204</name>
</gene>